<dbReference type="EMBL" id="CACSLK010027829">
    <property type="protein sequence ID" value="CAA0830562.1"/>
    <property type="molecule type" value="Genomic_DNA"/>
</dbReference>
<protein>
    <submittedName>
        <fullName evidence="4">GDSL esterase/lipase CPRD49</fullName>
    </submittedName>
</protein>
<evidence type="ECO:0000313" key="4">
    <source>
        <dbReference type="EMBL" id="CAA0830562.1"/>
    </source>
</evidence>
<evidence type="ECO:0000256" key="2">
    <source>
        <dbReference type="ARBA" id="ARBA00022801"/>
    </source>
</evidence>
<dbReference type="InterPro" id="IPR036514">
    <property type="entry name" value="SGNH_hydro_sf"/>
</dbReference>
<evidence type="ECO:0000259" key="3">
    <source>
        <dbReference type="Pfam" id="PF13472"/>
    </source>
</evidence>
<gene>
    <name evidence="4" type="ORF">SHERM_25983</name>
</gene>
<dbReference type="Gene3D" id="3.40.50.1110">
    <property type="entry name" value="SGNH hydrolase"/>
    <property type="match status" value="1"/>
</dbReference>
<dbReference type="FunFam" id="3.40.50.1110:FF:000002">
    <property type="entry name" value="isoamyl acetate-hydrolyzing esterase 1 homolog"/>
    <property type="match status" value="1"/>
</dbReference>
<dbReference type="AlphaFoldDB" id="A0A9N7NH36"/>
<dbReference type="Proteomes" id="UP001153555">
    <property type="component" value="Unassembled WGS sequence"/>
</dbReference>
<dbReference type="PANTHER" id="PTHR14209:SF10">
    <property type="entry name" value="SGNH HYDROLASE-TYPE ESTERASE DOMAIN-CONTAINING PROTEIN"/>
    <property type="match status" value="1"/>
</dbReference>
<comment type="similarity">
    <text evidence="1">Belongs to the 'GDSL' lipolytic enzyme family.</text>
</comment>
<dbReference type="InterPro" id="IPR013830">
    <property type="entry name" value="SGNH_hydro"/>
</dbReference>
<keyword evidence="2" id="KW-0378">Hydrolase</keyword>
<evidence type="ECO:0000313" key="5">
    <source>
        <dbReference type="Proteomes" id="UP001153555"/>
    </source>
</evidence>
<sequence>MVGPGRPQFVLFGSSIVQMSYNVGGWGSIFADLYTRKADVVLRGYAGWNTRMALEIFEIVFPKDAAIQPSLVILYFGGNDATNPHPSGLGSHVPLPEYIKNMKKMIVHIKSLSDETRIICLTSPPVNEAKVREIFGDGLDDQVRTNESCRVYSEALVDLCMEMDVEAINLWTAIQERDDWANACFIDGIHLSAEGSKIVVKEILKVLKKIDRESSLYWLKMTAEFSEDSPYYVVDPSGSTTVNVSSHISTWQREWLDI</sequence>
<dbReference type="PANTHER" id="PTHR14209">
    <property type="entry name" value="ISOAMYL ACETATE-HYDROLYZING ESTERASE 1"/>
    <property type="match status" value="1"/>
</dbReference>
<dbReference type="SUPFAM" id="SSF52266">
    <property type="entry name" value="SGNH hydrolase"/>
    <property type="match status" value="1"/>
</dbReference>
<evidence type="ECO:0000256" key="1">
    <source>
        <dbReference type="ARBA" id="ARBA00008668"/>
    </source>
</evidence>
<accession>A0A9N7NH36</accession>
<dbReference type="Pfam" id="PF13472">
    <property type="entry name" value="Lipase_GDSL_2"/>
    <property type="match status" value="1"/>
</dbReference>
<keyword evidence="5" id="KW-1185">Reference proteome</keyword>
<proteinExistence type="inferred from homology"/>
<comment type="caution">
    <text evidence="4">The sequence shown here is derived from an EMBL/GenBank/DDBJ whole genome shotgun (WGS) entry which is preliminary data.</text>
</comment>
<dbReference type="GO" id="GO:0016787">
    <property type="term" value="F:hydrolase activity"/>
    <property type="evidence" value="ECO:0007669"/>
    <property type="project" value="UniProtKB-KW"/>
</dbReference>
<feature type="domain" description="SGNH hydrolase-type esterase" evidence="3">
    <location>
        <begin position="11"/>
        <end position="197"/>
    </location>
</feature>
<name>A0A9N7NH36_STRHE</name>
<reference evidence="4" key="1">
    <citation type="submission" date="2019-12" db="EMBL/GenBank/DDBJ databases">
        <authorList>
            <person name="Scholes J."/>
        </authorList>
    </citation>
    <scope>NUCLEOTIDE SEQUENCE</scope>
</reference>
<organism evidence="4 5">
    <name type="scientific">Striga hermonthica</name>
    <name type="common">Purple witchweed</name>
    <name type="synonym">Buchnera hermonthica</name>
    <dbReference type="NCBI Taxonomy" id="68872"/>
    <lineage>
        <taxon>Eukaryota</taxon>
        <taxon>Viridiplantae</taxon>
        <taxon>Streptophyta</taxon>
        <taxon>Embryophyta</taxon>
        <taxon>Tracheophyta</taxon>
        <taxon>Spermatophyta</taxon>
        <taxon>Magnoliopsida</taxon>
        <taxon>eudicotyledons</taxon>
        <taxon>Gunneridae</taxon>
        <taxon>Pentapetalae</taxon>
        <taxon>asterids</taxon>
        <taxon>lamiids</taxon>
        <taxon>Lamiales</taxon>
        <taxon>Orobanchaceae</taxon>
        <taxon>Buchnereae</taxon>
        <taxon>Striga</taxon>
    </lineage>
</organism>
<dbReference type="InterPro" id="IPR045136">
    <property type="entry name" value="Iah1-like"/>
</dbReference>
<dbReference type="OrthoDB" id="671439at2759"/>
<dbReference type="CDD" id="cd01838">
    <property type="entry name" value="Isoamyl_acetate_hydrolase_like"/>
    <property type="match status" value="1"/>
</dbReference>